<sequence length="180" mass="20434">MEEMRRKKEEKKREEMERKEEKKRKKEKRQDGSGGGKKKKERKREAPVEEERKKQGYFVPASVLTPNTLVPWKAALTAITAIQYSAPDRAILSSFFNHPQPLRKTQKSKVSSHLDSNTADSTSLITGKNGLGEGIVVTLWGKPWVNAELPMSRATGDVYQKRLSSTSTMKLLKLINMMST</sequence>
<evidence type="ECO:0000256" key="1">
    <source>
        <dbReference type="SAM" id="MobiDB-lite"/>
    </source>
</evidence>
<protein>
    <submittedName>
        <fullName evidence="2">Uncharacterized protein</fullName>
    </submittedName>
</protein>
<organism evidence="2 3">
    <name type="scientific">Quercus lobata</name>
    <name type="common">Valley oak</name>
    <dbReference type="NCBI Taxonomy" id="97700"/>
    <lineage>
        <taxon>Eukaryota</taxon>
        <taxon>Viridiplantae</taxon>
        <taxon>Streptophyta</taxon>
        <taxon>Embryophyta</taxon>
        <taxon>Tracheophyta</taxon>
        <taxon>Spermatophyta</taxon>
        <taxon>Magnoliopsida</taxon>
        <taxon>eudicotyledons</taxon>
        <taxon>Gunneridae</taxon>
        <taxon>Pentapetalae</taxon>
        <taxon>rosids</taxon>
        <taxon>fabids</taxon>
        <taxon>Fagales</taxon>
        <taxon>Fagaceae</taxon>
        <taxon>Quercus</taxon>
    </lineage>
</organism>
<feature type="region of interest" description="Disordered" evidence="1">
    <location>
        <begin position="1"/>
        <end position="52"/>
    </location>
</feature>
<accession>A0A7N2LTT0</accession>
<evidence type="ECO:0000313" key="2">
    <source>
        <dbReference type="EnsemblPlants" id="QL05p067089:mrna"/>
    </source>
</evidence>
<reference evidence="2" key="2">
    <citation type="submission" date="2021-01" db="UniProtKB">
        <authorList>
            <consortium name="EnsemblPlants"/>
        </authorList>
    </citation>
    <scope>IDENTIFICATION</scope>
</reference>
<reference evidence="2 3" key="1">
    <citation type="journal article" date="2016" name="G3 (Bethesda)">
        <title>First Draft Assembly and Annotation of the Genome of a California Endemic Oak Quercus lobata Nee (Fagaceae).</title>
        <authorList>
            <person name="Sork V.L."/>
            <person name="Fitz-Gibbon S.T."/>
            <person name="Puiu D."/>
            <person name="Crepeau M."/>
            <person name="Gugger P.F."/>
            <person name="Sherman R."/>
            <person name="Stevens K."/>
            <person name="Langley C.H."/>
            <person name="Pellegrini M."/>
            <person name="Salzberg S.L."/>
        </authorList>
    </citation>
    <scope>NUCLEOTIDE SEQUENCE [LARGE SCALE GENOMIC DNA]</scope>
    <source>
        <strain evidence="2 3">cv. SW786</strain>
    </source>
</reference>
<dbReference type="AlphaFoldDB" id="A0A7N2LTT0"/>
<feature type="compositionally biased region" description="Basic and acidic residues" evidence="1">
    <location>
        <begin position="1"/>
        <end position="20"/>
    </location>
</feature>
<dbReference type="Gramene" id="QL05p067089:mrna">
    <property type="protein sequence ID" value="QL05p067089:mrna"/>
    <property type="gene ID" value="QL05p067089"/>
</dbReference>
<dbReference type="EMBL" id="LRBV02000005">
    <property type="status" value="NOT_ANNOTATED_CDS"/>
    <property type="molecule type" value="Genomic_DNA"/>
</dbReference>
<dbReference type="Proteomes" id="UP000594261">
    <property type="component" value="Chromosome 5"/>
</dbReference>
<dbReference type="EnsemblPlants" id="QL05p067089:mrna">
    <property type="protein sequence ID" value="QL05p067089:mrna"/>
    <property type="gene ID" value="QL05p067089"/>
</dbReference>
<dbReference type="InParanoid" id="A0A7N2LTT0"/>
<keyword evidence="3" id="KW-1185">Reference proteome</keyword>
<feature type="compositionally biased region" description="Basic and acidic residues" evidence="1">
    <location>
        <begin position="43"/>
        <end position="52"/>
    </location>
</feature>
<evidence type="ECO:0000313" key="3">
    <source>
        <dbReference type="Proteomes" id="UP000594261"/>
    </source>
</evidence>
<name>A0A7N2LTT0_QUELO</name>
<proteinExistence type="predicted"/>